<reference evidence="1" key="1">
    <citation type="submission" date="2022-09" db="EMBL/GenBank/DDBJ databases">
        <title>Intensive care unit water sources are persistently colonized with multi-drug resistant bacteria and are the site of extensive horizontal gene transfer of antibiotic resistance genes.</title>
        <authorList>
            <person name="Diorio-Toth L."/>
        </authorList>
    </citation>
    <scope>NUCLEOTIDE SEQUENCE</scope>
    <source>
        <strain evidence="1">GD03947</strain>
    </source>
</reference>
<accession>A0AA42P897</accession>
<evidence type="ECO:0008006" key="3">
    <source>
        <dbReference type="Google" id="ProtNLM"/>
    </source>
</evidence>
<protein>
    <recommendedName>
        <fullName evidence="3">ParB/Sulfiredoxin domain-containing protein</fullName>
    </recommendedName>
</protein>
<organism evidence="1 2">
    <name type="scientific">Stutzerimonas stutzeri</name>
    <name type="common">Pseudomonas stutzeri</name>
    <dbReference type="NCBI Taxonomy" id="316"/>
    <lineage>
        <taxon>Bacteria</taxon>
        <taxon>Pseudomonadati</taxon>
        <taxon>Pseudomonadota</taxon>
        <taxon>Gammaproteobacteria</taxon>
        <taxon>Pseudomonadales</taxon>
        <taxon>Pseudomonadaceae</taxon>
        <taxon>Stutzerimonas</taxon>
    </lineage>
</organism>
<dbReference type="Proteomes" id="UP001158500">
    <property type="component" value="Unassembled WGS sequence"/>
</dbReference>
<evidence type="ECO:0000313" key="1">
    <source>
        <dbReference type="EMBL" id="MDH1234454.1"/>
    </source>
</evidence>
<sequence length="279" mass="31587">MTTVAIDLFKSNSIPTVSVVDISPELARQWLNLNIGNRPASQAHVAKLEGFIRDGKWKMTGDPIRFSKTGKLIDGQHRLQAILNSGSTVQCVVMRDLEDEIFNVIDSGKSRQKSDILFIELGLPVETCKVLASACGWVIDYEREQYGFHGKADKSDVLEFVTSNPALIESAIYAQALPHQSPVPRSIAAFFHFYASRRNQLSAERFLERFMVGTVDGADDNLLHLRNLCFTSKLNRRQLGRPEIIWRMIKIWNSEQRAKPIRYFSNTAVRQGEAFPTFI</sequence>
<name>A0AA42P897_STUST</name>
<dbReference type="AlphaFoldDB" id="A0AA42P897"/>
<comment type="caution">
    <text evidence="1">The sequence shown here is derived from an EMBL/GenBank/DDBJ whole genome shotgun (WGS) entry which is preliminary data.</text>
</comment>
<proteinExistence type="predicted"/>
<dbReference type="RefSeq" id="WP_279640933.1">
    <property type="nucleotide sequence ID" value="NZ_JAOCAE010000001.1"/>
</dbReference>
<evidence type="ECO:0000313" key="2">
    <source>
        <dbReference type="Proteomes" id="UP001158500"/>
    </source>
</evidence>
<gene>
    <name evidence="1" type="ORF">N5C32_00190</name>
</gene>
<dbReference type="EMBL" id="JAOCAE010000001">
    <property type="protein sequence ID" value="MDH1234454.1"/>
    <property type="molecule type" value="Genomic_DNA"/>
</dbReference>